<dbReference type="Pfam" id="PF01764">
    <property type="entry name" value="Lipase_3"/>
    <property type="match status" value="1"/>
</dbReference>
<protein>
    <recommendedName>
        <fullName evidence="1">triacylglycerol lipase</fullName>
        <ecNumber evidence="1">3.1.1.3</ecNumber>
    </recommendedName>
</protein>
<evidence type="ECO:0000313" key="6">
    <source>
        <dbReference type="EMBL" id="CDX09925.1"/>
    </source>
</evidence>
<dbReference type="EMBL" id="LM652759">
    <property type="protein sequence ID" value="CDX09925.1"/>
    <property type="molecule type" value="Genomic_DNA"/>
</dbReference>
<dbReference type="CDD" id="cd00519">
    <property type="entry name" value="Lipase_3"/>
    <property type="match status" value="1"/>
</dbReference>
<dbReference type="PANTHER" id="PTHR46640:SF1">
    <property type="entry name" value="FUNGAL LIPASE-LIKE DOMAIN-CONTAINING PROTEIN-RELATED"/>
    <property type="match status" value="1"/>
</dbReference>
<organism evidence="6">
    <name type="scientific">Yarrowia yakushimensis</name>
    <dbReference type="NCBI Taxonomy" id="1527289"/>
    <lineage>
        <taxon>Eukaryota</taxon>
        <taxon>Fungi</taxon>
        <taxon>Dikarya</taxon>
        <taxon>Ascomycota</taxon>
        <taxon>Saccharomycotina</taxon>
        <taxon>Dipodascomycetes</taxon>
        <taxon>Dipodascales</taxon>
        <taxon>Dipodascales incertae sedis</taxon>
        <taxon>Yarrowia</taxon>
    </lineage>
</organism>
<sequence>MKFSATLLLCAGTFASAAAIGPLLRRDNQTQIINGFEITDFFNDGEEFLYIKDLTNSSSLGDNNDLNSRDILGAWESSDTAAVSPADFDYLERQAKLANIAYCGGSSLLTIPFSCAYQCKEFPNMTLVTTWGDSDTVSPLVAGYLSIDHNAKEIVVGFRGSHTLKDWIVDLIVIREAVDTAYPGCDDCRVHMGFYDSYQATLAEFETDLKTLAAENPGYRLNVVGHSLGGAVALLAATEFKRQGYNTYLTTFGQPVVGNTAFAKHVNNHWFGSETPNTLEGNSSRQYYRVTHDSDIVPRVPFWPGYTPNAGEVYIDVPQIGPVVSDLQFCDGEINYQCVYGNSLLSLISLTAHHNYFVYIGGDC</sequence>
<name>A0A078BMZ2_9ASCO</name>
<feature type="chain" id="PRO_5001730176" description="triacylglycerol lipase" evidence="4">
    <location>
        <begin position="20"/>
        <end position="364"/>
    </location>
</feature>
<evidence type="ECO:0000256" key="3">
    <source>
        <dbReference type="ARBA" id="ARBA00022801"/>
    </source>
</evidence>
<keyword evidence="2 4" id="KW-0732">Signal</keyword>
<proteinExistence type="predicted"/>
<dbReference type="InterPro" id="IPR051299">
    <property type="entry name" value="AB_hydrolase_lip/est"/>
</dbReference>
<feature type="signal peptide" evidence="4">
    <location>
        <begin position="1"/>
        <end position="19"/>
    </location>
</feature>
<dbReference type="GO" id="GO:0006629">
    <property type="term" value="P:lipid metabolic process"/>
    <property type="evidence" value="ECO:0007669"/>
    <property type="project" value="InterPro"/>
</dbReference>
<evidence type="ECO:0000256" key="1">
    <source>
        <dbReference type="ARBA" id="ARBA00013279"/>
    </source>
</evidence>
<dbReference type="PANTHER" id="PTHR46640">
    <property type="entry name" value="TRIACYLGLYCEROL LIPASE, PUTATIVE (AFU_ORTHOLOGUE AFUA_6G06510)-RELATED"/>
    <property type="match status" value="1"/>
</dbReference>
<evidence type="ECO:0000259" key="5">
    <source>
        <dbReference type="Pfam" id="PF01764"/>
    </source>
</evidence>
<evidence type="ECO:0000256" key="2">
    <source>
        <dbReference type="ARBA" id="ARBA00022729"/>
    </source>
</evidence>
<gene>
    <name evidence="6" type="primary">LIP5</name>
</gene>
<evidence type="ECO:0000256" key="4">
    <source>
        <dbReference type="SAM" id="SignalP"/>
    </source>
</evidence>
<dbReference type="InterPro" id="IPR029058">
    <property type="entry name" value="AB_hydrolase_fold"/>
</dbReference>
<dbReference type="InterPro" id="IPR002921">
    <property type="entry name" value="Fungal_lipase-type"/>
</dbReference>
<dbReference type="Gene3D" id="3.40.50.1820">
    <property type="entry name" value="alpha/beta hydrolase"/>
    <property type="match status" value="1"/>
</dbReference>
<keyword evidence="3" id="KW-0378">Hydrolase</keyword>
<feature type="domain" description="Fungal lipase-type" evidence="5">
    <location>
        <begin position="155"/>
        <end position="303"/>
    </location>
</feature>
<reference evidence="6" key="1">
    <citation type="submission" date="2014-06" db="EMBL/GenBank/DDBJ databases">
        <title>Evolutionary genomics: an efficient tool to explore enzyme diversity and guide their engineering.</title>
        <authorList>
            <person name="Meunchan M."/>
            <person name="Michely S."/>
            <person name="Devillers H."/>
            <person name="Nicaud J.-M."/>
            <person name="Marty A."/>
            <person name="Neuveglise C."/>
        </authorList>
    </citation>
    <scope>NUCLEOTIDE SEQUENCE</scope>
    <source>
        <strain evidence="6">CBS 10253</strain>
    </source>
</reference>
<accession>A0A078BMZ2</accession>
<dbReference type="SUPFAM" id="SSF53474">
    <property type="entry name" value="alpha/beta-Hydrolases"/>
    <property type="match status" value="1"/>
</dbReference>
<dbReference type="EC" id="3.1.1.3" evidence="1"/>
<dbReference type="GO" id="GO:0004806">
    <property type="term" value="F:triacylglycerol lipase activity"/>
    <property type="evidence" value="ECO:0007669"/>
    <property type="project" value="UniProtKB-EC"/>
</dbReference>
<dbReference type="AlphaFoldDB" id="A0A078BMZ2"/>